<evidence type="ECO:0000256" key="1">
    <source>
        <dbReference type="SAM" id="Phobius"/>
    </source>
</evidence>
<keyword evidence="1" id="KW-0472">Membrane</keyword>
<keyword evidence="1" id="KW-0812">Transmembrane</keyword>
<keyword evidence="1" id="KW-1133">Transmembrane helix</keyword>
<sequence>MFSAFWKMRFSENTESFDNNSPQVLTHNLQDQETVFFRSPVIDPSRMGDPASVAGIPHGIFRWADEVRKSSQHGMVKVLRDIKFRITTLYDENPNSARWAPIVSLGKTSRDDFIYRWPAPNVFADHVVGGLDSIISKSLAELDDTTAYGIAIFSGEKYCKICAAQDQSGSLRTALKRIRLWRHAIMDKPTSSLLKLLILKGQIIFRYVRRHYVLGQKGGSVQNIFHMVTKICAHCFRVPTTFELCRTIPGNVKHSKVTNAPFLESAMFLTHVVELEYSDVFSWRFLTNNSAEKDFAPVNGTKLIAYSLTGVMLISPVVITLIRAVLFIQLRDLKPFFQPVRSVHFGKREQPFDPLCYGARDQASVIYEVVSIGSINVGESNQTMSDEPRKDDYQWISSQARTLPTTTTHHAAAAYASPVLRSRKRVQNKKEVTSIAVPATRLLVLKTQHTAASSESSVRARAACCPGCFSVRTLKEARKAWIEALRFI</sequence>
<evidence type="ECO:0000313" key="3">
    <source>
        <dbReference type="Proteomes" id="UP000054324"/>
    </source>
</evidence>
<dbReference type="RefSeq" id="XP_009176418.1">
    <property type="nucleotide sequence ID" value="XM_009178154.1"/>
</dbReference>
<dbReference type="GeneID" id="20325656"/>
<reference evidence="2 3" key="1">
    <citation type="submission" date="2013-11" db="EMBL/GenBank/DDBJ databases">
        <title>Opisthorchis viverrini - life in the bile duct.</title>
        <authorList>
            <person name="Young N.D."/>
            <person name="Nagarajan N."/>
            <person name="Lin S.J."/>
            <person name="Korhonen P.K."/>
            <person name="Jex A.R."/>
            <person name="Hall R.S."/>
            <person name="Safavi-Hemami H."/>
            <person name="Kaewkong W."/>
            <person name="Bertrand D."/>
            <person name="Gao S."/>
            <person name="Seet Q."/>
            <person name="Wongkham S."/>
            <person name="Teh B.T."/>
            <person name="Wongkham C."/>
            <person name="Intapan P.M."/>
            <person name="Maleewong W."/>
            <person name="Yang X."/>
            <person name="Hu M."/>
            <person name="Wang Z."/>
            <person name="Hofmann A."/>
            <person name="Sternberg P.W."/>
            <person name="Tan P."/>
            <person name="Wang J."/>
            <person name="Gasser R.B."/>
        </authorList>
    </citation>
    <scope>NUCLEOTIDE SEQUENCE [LARGE SCALE GENOMIC DNA]</scope>
</reference>
<name>A0A074YYU2_OPIVI</name>
<dbReference type="AlphaFoldDB" id="A0A074YYU2"/>
<keyword evidence="3" id="KW-1185">Reference proteome</keyword>
<gene>
    <name evidence="2" type="ORF">T265_11488</name>
</gene>
<proteinExistence type="predicted"/>
<dbReference type="Proteomes" id="UP000054324">
    <property type="component" value="Unassembled WGS sequence"/>
</dbReference>
<accession>A0A074YYU2</accession>
<dbReference type="CTD" id="20325656"/>
<dbReference type="STRING" id="6198.A0A074YYU2"/>
<dbReference type="KEGG" id="ovi:T265_11488"/>
<feature type="transmembrane region" description="Helical" evidence="1">
    <location>
        <begin position="303"/>
        <end position="326"/>
    </location>
</feature>
<dbReference type="EMBL" id="KL597131">
    <property type="protein sequence ID" value="KER19833.1"/>
    <property type="molecule type" value="Genomic_DNA"/>
</dbReference>
<organism evidence="2 3">
    <name type="scientific">Opisthorchis viverrini</name>
    <name type="common">Southeast Asian liver fluke</name>
    <dbReference type="NCBI Taxonomy" id="6198"/>
    <lineage>
        <taxon>Eukaryota</taxon>
        <taxon>Metazoa</taxon>
        <taxon>Spiralia</taxon>
        <taxon>Lophotrochozoa</taxon>
        <taxon>Platyhelminthes</taxon>
        <taxon>Trematoda</taxon>
        <taxon>Digenea</taxon>
        <taxon>Opisthorchiida</taxon>
        <taxon>Opisthorchiata</taxon>
        <taxon>Opisthorchiidae</taxon>
        <taxon>Opisthorchis</taxon>
    </lineage>
</organism>
<protein>
    <submittedName>
        <fullName evidence="2">Uncharacterized protein</fullName>
    </submittedName>
</protein>
<evidence type="ECO:0000313" key="2">
    <source>
        <dbReference type="EMBL" id="KER19833.1"/>
    </source>
</evidence>